<reference evidence="4 5" key="1">
    <citation type="submission" date="2018-10" db="EMBL/GenBank/DDBJ databases">
        <title>Genomic Encyclopedia of Archaeal and Bacterial Type Strains, Phase II (KMG-II): from individual species to whole genera.</title>
        <authorList>
            <person name="Goeker M."/>
        </authorList>
    </citation>
    <scope>NUCLEOTIDE SEQUENCE [LARGE SCALE GENOMIC DNA]</scope>
    <source>
        <strain evidence="4 5">DSM 23424</strain>
    </source>
</reference>
<evidence type="ECO:0000313" key="4">
    <source>
        <dbReference type="EMBL" id="RMA66461.1"/>
    </source>
</evidence>
<dbReference type="AlphaFoldDB" id="A0A3L9Z0H0"/>
<organism evidence="4 5">
    <name type="scientific">Ulvibacter antarcticus</name>
    <dbReference type="NCBI Taxonomy" id="442714"/>
    <lineage>
        <taxon>Bacteria</taxon>
        <taxon>Pseudomonadati</taxon>
        <taxon>Bacteroidota</taxon>
        <taxon>Flavobacteriia</taxon>
        <taxon>Flavobacteriales</taxon>
        <taxon>Flavobacteriaceae</taxon>
        <taxon>Ulvibacter</taxon>
    </lineage>
</organism>
<evidence type="ECO:0000259" key="3">
    <source>
        <dbReference type="PROSITE" id="PS51688"/>
    </source>
</evidence>
<feature type="chain" id="PRO_5017939277" evidence="2">
    <location>
        <begin position="24"/>
        <end position="443"/>
    </location>
</feature>
<dbReference type="InterPro" id="IPR044914">
    <property type="entry name" value="Endosialidase_C_dom_sf"/>
</dbReference>
<dbReference type="PROSITE" id="PS51688">
    <property type="entry name" value="ICA"/>
    <property type="match status" value="1"/>
</dbReference>
<proteinExistence type="predicted"/>
<dbReference type="RefSeq" id="WP_121906456.1">
    <property type="nucleotide sequence ID" value="NZ_REFC01000011.1"/>
</dbReference>
<dbReference type="Proteomes" id="UP000271339">
    <property type="component" value="Unassembled WGS sequence"/>
</dbReference>
<dbReference type="Pfam" id="PF13884">
    <property type="entry name" value="Peptidase_S74"/>
    <property type="match status" value="1"/>
</dbReference>
<feature type="signal peptide" evidence="2">
    <location>
        <begin position="1"/>
        <end position="23"/>
    </location>
</feature>
<protein>
    <submittedName>
        <fullName evidence="4">Endosialidase-like protein</fullName>
    </submittedName>
</protein>
<accession>A0A3L9Z0H0</accession>
<keyword evidence="5" id="KW-1185">Reference proteome</keyword>
<feature type="domain" description="Peptidase S74" evidence="3">
    <location>
        <begin position="336"/>
        <end position="427"/>
    </location>
</feature>
<evidence type="ECO:0000256" key="2">
    <source>
        <dbReference type="SAM" id="SignalP"/>
    </source>
</evidence>
<feature type="coiled-coil region" evidence="1">
    <location>
        <begin position="406"/>
        <end position="433"/>
    </location>
</feature>
<keyword evidence="1" id="KW-0175">Coiled coil</keyword>
<comment type="caution">
    <text evidence="4">The sequence shown here is derived from an EMBL/GenBank/DDBJ whole genome shotgun (WGS) entry which is preliminary data.</text>
</comment>
<dbReference type="Gene3D" id="4.10.1090.10">
    <property type="entry name" value="Endosialidase, domain 4"/>
    <property type="match status" value="1"/>
</dbReference>
<keyword evidence="2" id="KW-0732">Signal</keyword>
<dbReference type="InterPro" id="IPR030392">
    <property type="entry name" value="S74_ICA"/>
</dbReference>
<dbReference type="EMBL" id="REFC01000011">
    <property type="protein sequence ID" value="RMA66461.1"/>
    <property type="molecule type" value="Genomic_DNA"/>
</dbReference>
<evidence type="ECO:0000313" key="5">
    <source>
        <dbReference type="Proteomes" id="UP000271339"/>
    </source>
</evidence>
<dbReference type="OrthoDB" id="1399757at2"/>
<gene>
    <name evidence="4" type="ORF">BXY75_0886</name>
</gene>
<sequence>MKNPNHKIVSLLFGMFISISVTAQVGIGTTNPQGALDISSANGGLVVPRTNLLSIADILTIANPLGGGPVKGTVVYNLGSLITEGFYVFNGLTWEILKNSDTNTYLGANDQTLTGNRTIDLNYFNLDFNVANNGTNGVTIDTDMLSLSRDGGNSGDGLISSRGGMAFNIDNNNNNTNDNEYFSWGQDGALDEGTGDSSYEEYMRLNNTGLGIGIEPQYALHVKETTENVNIAKFESPEFPMFAGFIIEDTGGNNTSRFAITPGNIANNGSAALAGVGANNANGKNSVTFDIEGSTFDVYTFMEGVIRPGFNNLTSLGTANHRFTNLYLVNSPNTSSDIRLKENIVETTYGLETVLKVTPVSYELIDDVTNKVHLGFKAQQIQELVPEIVEAAEGTGMLSVAYSEMIPVLTKAIQELNAKVDRLIEENNTLRAQSSGLSSSLRE</sequence>
<name>A0A3L9Z0H0_9FLAO</name>
<evidence type="ECO:0000256" key="1">
    <source>
        <dbReference type="SAM" id="Coils"/>
    </source>
</evidence>